<evidence type="ECO:0000313" key="2">
    <source>
        <dbReference type="EMBL" id="TEB22678.1"/>
    </source>
</evidence>
<evidence type="ECO:0000313" key="3">
    <source>
        <dbReference type="Proteomes" id="UP000298030"/>
    </source>
</evidence>
<keyword evidence="1" id="KW-0732">Signal</keyword>
<accession>A0A4Y7SM10</accession>
<organism evidence="2 3">
    <name type="scientific">Coprinellus micaceus</name>
    <name type="common">Glistening ink-cap mushroom</name>
    <name type="synonym">Coprinus micaceus</name>
    <dbReference type="NCBI Taxonomy" id="71717"/>
    <lineage>
        <taxon>Eukaryota</taxon>
        <taxon>Fungi</taxon>
        <taxon>Dikarya</taxon>
        <taxon>Basidiomycota</taxon>
        <taxon>Agaricomycotina</taxon>
        <taxon>Agaricomycetes</taxon>
        <taxon>Agaricomycetidae</taxon>
        <taxon>Agaricales</taxon>
        <taxon>Agaricineae</taxon>
        <taxon>Psathyrellaceae</taxon>
        <taxon>Coprinellus</taxon>
    </lineage>
</organism>
<gene>
    <name evidence="2" type="ORF">FA13DRAFT_1740744</name>
</gene>
<feature type="signal peptide" evidence="1">
    <location>
        <begin position="1"/>
        <end position="22"/>
    </location>
</feature>
<keyword evidence="3" id="KW-1185">Reference proteome</keyword>
<name>A0A4Y7SM10_COPMI</name>
<dbReference type="EMBL" id="QPFP01000087">
    <property type="protein sequence ID" value="TEB22678.1"/>
    <property type="molecule type" value="Genomic_DNA"/>
</dbReference>
<sequence length="123" mass="13524">MLAEQRNVWGGSLSLFLPSSLAGTLSLSIPSRLETPTRHGVVLGLHQWALTSLEDDVTRRHLIYDTTPSPSAQCRPARLFVFLCLLSASPVFDPSGGEYSIDTERPPPLSPCSLFLLFNRATR</sequence>
<dbReference type="Proteomes" id="UP000298030">
    <property type="component" value="Unassembled WGS sequence"/>
</dbReference>
<proteinExistence type="predicted"/>
<comment type="caution">
    <text evidence="2">The sequence shown here is derived from an EMBL/GenBank/DDBJ whole genome shotgun (WGS) entry which is preliminary data.</text>
</comment>
<reference evidence="2 3" key="1">
    <citation type="journal article" date="2019" name="Nat. Ecol. Evol.">
        <title>Megaphylogeny resolves global patterns of mushroom evolution.</title>
        <authorList>
            <person name="Varga T."/>
            <person name="Krizsan K."/>
            <person name="Foldi C."/>
            <person name="Dima B."/>
            <person name="Sanchez-Garcia M."/>
            <person name="Sanchez-Ramirez S."/>
            <person name="Szollosi G.J."/>
            <person name="Szarkandi J.G."/>
            <person name="Papp V."/>
            <person name="Albert L."/>
            <person name="Andreopoulos W."/>
            <person name="Angelini C."/>
            <person name="Antonin V."/>
            <person name="Barry K.W."/>
            <person name="Bougher N.L."/>
            <person name="Buchanan P."/>
            <person name="Buyck B."/>
            <person name="Bense V."/>
            <person name="Catcheside P."/>
            <person name="Chovatia M."/>
            <person name="Cooper J."/>
            <person name="Damon W."/>
            <person name="Desjardin D."/>
            <person name="Finy P."/>
            <person name="Geml J."/>
            <person name="Haridas S."/>
            <person name="Hughes K."/>
            <person name="Justo A."/>
            <person name="Karasinski D."/>
            <person name="Kautmanova I."/>
            <person name="Kiss B."/>
            <person name="Kocsube S."/>
            <person name="Kotiranta H."/>
            <person name="LaButti K.M."/>
            <person name="Lechner B.E."/>
            <person name="Liimatainen K."/>
            <person name="Lipzen A."/>
            <person name="Lukacs Z."/>
            <person name="Mihaltcheva S."/>
            <person name="Morgado L.N."/>
            <person name="Niskanen T."/>
            <person name="Noordeloos M.E."/>
            <person name="Ohm R.A."/>
            <person name="Ortiz-Santana B."/>
            <person name="Ovrebo C."/>
            <person name="Racz N."/>
            <person name="Riley R."/>
            <person name="Savchenko A."/>
            <person name="Shiryaev A."/>
            <person name="Soop K."/>
            <person name="Spirin V."/>
            <person name="Szebenyi C."/>
            <person name="Tomsovsky M."/>
            <person name="Tulloss R.E."/>
            <person name="Uehling J."/>
            <person name="Grigoriev I.V."/>
            <person name="Vagvolgyi C."/>
            <person name="Papp T."/>
            <person name="Martin F.M."/>
            <person name="Miettinen O."/>
            <person name="Hibbett D.S."/>
            <person name="Nagy L.G."/>
        </authorList>
    </citation>
    <scope>NUCLEOTIDE SEQUENCE [LARGE SCALE GENOMIC DNA]</scope>
    <source>
        <strain evidence="2 3">FP101781</strain>
    </source>
</reference>
<feature type="chain" id="PRO_5021499951" evidence="1">
    <location>
        <begin position="23"/>
        <end position="123"/>
    </location>
</feature>
<protein>
    <submittedName>
        <fullName evidence="2">Uncharacterized protein</fullName>
    </submittedName>
</protein>
<dbReference type="AlphaFoldDB" id="A0A4Y7SM10"/>
<evidence type="ECO:0000256" key="1">
    <source>
        <dbReference type="SAM" id="SignalP"/>
    </source>
</evidence>